<keyword evidence="2" id="KW-0444">Lipid biosynthesis</keyword>
<dbReference type="InterPro" id="IPR038597">
    <property type="entry name" value="GGGP/HepGP_synthase_sf"/>
</dbReference>
<dbReference type="GO" id="GO:0008654">
    <property type="term" value="P:phospholipid biosynthetic process"/>
    <property type="evidence" value="ECO:0007669"/>
    <property type="project" value="UniProtKB-KW"/>
</dbReference>
<dbReference type="OrthoDB" id="9807235at2"/>
<dbReference type="AlphaFoldDB" id="U7DBW8"/>
<sequence length="252" mass="27031">MTETVYRDIQERTRRGEKLLWVLLDPDDATPREAGERARTAEDHGAHAILVGGSLMSSVHFDEFVLSVRDAVNIPVLLFPGDATQISAHAHGVLFLTLLSGRNPNFLIGEQLKGAPRIRQAGIEPMATAYLLVESGNTTSVEFMSNTKPLPRDKPDIAAMHALAAEYMGQKLLYLEAGSGAHSSVPPALITAVRHSTSLPLIVGGGLRSVAHVQEKLAAGADIIVTGTVVSEAGGTQTLADFARVVREAWRR</sequence>
<dbReference type="Gene3D" id="3.20.20.390">
    <property type="entry name" value="FMN-linked oxidoreductases"/>
    <property type="match status" value="1"/>
</dbReference>
<evidence type="ECO:0000256" key="6">
    <source>
        <dbReference type="ARBA" id="ARBA00023098"/>
    </source>
</evidence>
<gene>
    <name evidence="11" type="ORF">CALK_0243</name>
</gene>
<dbReference type="Pfam" id="PF01884">
    <property type="entry name" value="PcrB"/>
    <property type="match status" value="1"/>
</dbReference>
<reference evidence="11 12" key="1">
    <citation type="journal article" date="2013" name="Environ. Microbiol.">
        <title>Genome analysis of Chitinivibrio alkaliphilus gen. nov., sp. nov., a novel extremely haloalkaliphilic anaerobic chitinolytic bacterium from the candidate phylum Termite Group 3.</title>
        <authorList>
            <person name="Sorokin D.Y."/>
            <person name="Gumerov V.M."/>
            <person name="Rakitin A.L."/>
            <person name="Beletsky A.V."/>
            <person name="Damste J.S."/>
            <person name="Muyzer G."/>
            <person name="Mardanov A.V."/>
            <person name="Ravin N.V."/>
        </authorList>
    </citation>
    <scope>NUCLEOTIDE SEQUENCE [LARGE SCALE GENOMIC DNA]</scope>
    <source>
        <strain evidence="11 12">ACht1</strain>
    </source>
</reference>
<dbReference type="NCBIfam" id="TIGR01768">
    <property type="entry name" value="GGGP-family"/>
    <property type="match status" value="1"/>
</dbReference>
<dbReference type="eggNOG" id="COG1646">
    <property type="taxonomic scope" value="Bacteria"/>
</dbReference>
<dbReference type="GO" id="GO:0047294">
    <property type="term" value="F:phosphoglycerol geranylgeranyltransferase activity"/>
    <property type="evidence" value="ECO:0007669"/>
    <property type="project" value="UniProtKB-UniRule"/>
</dbReference>
<dbReference type="STRING" id="1313304.CALK_0243"/>
<evidence type="ECO:0000256" key="5">
    <source>
        <dbReference type="ARBA" id="ARBA00022842"/>
    </source>
</evidence>
<dbReference type="EMBL" id="ASJR01000002">
    <property type="protein sequence ID" value="ERP39078.1"/>
    <property type="molecule type" value="Genomic_DNA"/>
</dbReference>
<dbReference type="InterPro" id="IPR010946">
    <property type="entry name" value="GGGP_synth"/>
</dbReference>
<dbReference type="GO" id="GO:0000287">
    <property type="term" value="F:magnesium ion binding"/>
    <property type="evidence" value="ECO:0007669"/>
    <property type="project" value="InterPro"/>
</dbReference>
<name>U7DBW8_9BACT</name>
<evidence type="ECO:0000256" key="3">
    <source>
        <dbReference type="ARBA" id="ARBA00022679"/>
    </source>
</evidence>
<evidence type="ECO:0000313" key="12">
    <source>
        <dbReference type="Proteomes" id="UP000017148"/>
    </source>
</evidence>
<keyword evidence="7" id="KW-0594">Phospholipid biosynthesis</keyword>
<keyword evidence="5" id="KW-0460">Magnesium</keyword>
<dbReference type="InterPro" id="IPR008205">
    <property type="entry name" value="GGGP_HepGP_synthase"/>
</dbReference>
<dbReference type="SUPFAM" id="SSF51395">
    <property type="entry name" value="FMN-linked oxidoreductases"/>
    <property type="match status" value="1"/>
</dbReference>
<evidence type="ECO:0000256" key="7">
    <source>
        <dbReference type="ARBA" id="ARBA00023209"/>
    </source>
</evidence>
<comment type="catalytic activity">
    <reaction evidence="9">
        <text>sn-glycerol 1-phosphate + (2E,6E,10E)-geranylgeranyl diphosphate = sn-3-O-(geranylgeranyl)glycerol 1-phosphate + diphosphate</text>
        <dbReference type="Rhea" id="RHEA:23404"/>
        <dbReference type="ChEBI" id="CHEBI:33019"/>
        <dbReference type="ChEBI" id="CHEBI:57677"/>
        <dbReference type="ChEBI" id="CHEBI:57685"/>
        <dbReference type="ChEBI" id="CHEBI:58756"/>
        <dbReference type="EC" id="2.5.1.41"/>
    </reaction>
</comment>
<dbReference type="NCBIfam" id="TIGR01769">
    <property type="entry name" value="GGGP"/>
    <property type="match status" value="1"/>
</dbReference>
<dbReference type="InterPro" id="IPR050064">
    <property type="entry name" value="IGPS_HisA/HisF"/>
</dbReference>
<evidence type="ECO:0000313" key="11">
    <source>
        <dbReference type="EMBL" id="ERP39078.1"/>
    </source>
</evidence>
<keyword evidence="8" id="KW-1208">Phospholipid metabolism</keyword>
<protein>
    <recommendedName>
        <fullName evidence="1 10">Phosphoglycerol geranylgeranyltransferase</fullName>
        <ecNumber evidence="1 10">2.5.1.41</ecNumber>
    </recommendedName>
</protein>
<evidence type="ECO:0000256" key="9">
    <source>
        <dbReference type="ARBA" id="ARBA00047288"/>
    </source>
</evidence>
<dbReference type="NCBIfam" id="NF003198">
    <property type="entry name" value="PRK04169.1-2"/>
    <property type="match status" value="1"/>
</dbReference>
<dbReference type="GO" id="GO:0000107">
    <property type="term" value="F:imidazoleglycerol-phosphate synthase activity"/>
    <property type="evidence" value="ECO:0007669"/>
    <property type="project" value="TreeGrafter"/>
</dbReference>
<evidence type="ECO:0000256" key="8">
    <source>
        <dbReference type="ARBA" id="ARBA00023264"/>
    </source>
</evidence>
<proteinExistence type="inferred from homology"/>
<comment type="caution">
    <text evidence="11">The sequence shown here is derived from an EMBL/GenBank/DDBJ whole genome shotgun (WGS) entry which is preliminary data.</text>
</comment>
<dbReference type="Proteomes" id="UP000017148">
    <property type="component" value="Unassembled WGS sequence"/>
</dbReference>
<keyword evidence="3" id="KW-0808">Transferase</keyword>
<evidence type="ECO:0000256" key="4">
    <source>
        <dbReference type="ARBA" id="ARBA00022723"/>
    </source>
</evidence>
<accession>U7DBW8</accession>
<keyword evidence="4" id="KW-0479">Metal-binding</keyword>
<keyword evidence="12" id="KW-1185">Reference proteome</keyword>
<dbReference type="GO" id="GO:0006650">
    <property type="term" value="P:glycerophospholipid metabolic process"/>
    <property type="evidence" value="ECO:0007669"/>
    <property type="project" value="InterPro"/>
</dbReference>
<dbReference type="RefSeq" id="WP_022635791.1">
    <property type="nucleotide sequence ID" value="NZ_ASJR01000002.1"/>
</dbReference>
<dbReference type="HAMAP" id="MF_00112">
    <property type="entry name" value="GGGP_HepGP_synthase"/>
    <property type="match status" value="1"/>
</dbReference>
<dbReference type="GO" id="GO:0005737">
    <property type="term" value="C:cytoplasm"/>
    <property type="evidence" value="ECO:0007669"/>
    <property type="project" value="InterPro"/>
</dbReference>
<keyword evidence="6" id="KW-0443">Lipid metabolism</keyword>
<dbReference type="PANTHER" id="PTHR21235">
    <property type="entry name" value="IMIDAZOLE GLYCEROL PHOSPHATE SYNTHASE SUBUNIT HISF/H IGP SYNTHASE SUBUNIT HISF/H"/>
    <property type="match status" value="1"/>
</dbReference>
<evidence type="ECO:0000256" key="2">
    <source>
        <dbReference type="ARBA" id="ARBA00022516"/>
    </source>
</evidence>
<dbReference type="EC" id="2.5.1.41" evidence="1 10"/>
<organism evidence="11 12">
    <name type="scientific">Chitinivibrio alkaliphilus ACht1</name>
    <dbReference type="NCBI Taxonomy" id="1313304"/>
    <lineage>
        <taxon>Bacteria</taxon>
        <taxon>Pseudomonadati</taxon>
        <taxon>Fibrobacterota</taxon>
        <taxon>Chitinivibrionia</taxon>
        <taxon>Chitinivibrionales</taxon>
        <taxon>Chitinivibrionaceae</taxon>
        <taxon>Chitinivibrio</taxon>
    </lineage>
</organism>
<evidence type="ECO:0000256" key="10">
    <source>
        <dbReference type="NCBIfam" id="TIGR01769"/>
    </source>
</evidence>
<evidence type="ECO:0000256" key="1">
    <source>
        <dbReference type="ARBA" id="ARBA00012676"/>
    </source>
</evidence>
<dbReference type="PANTHER" id="PTHR21235:SF22">
    <property type="entry name" value="GERANYLGERANYLGLYCERYL PHOSPHATE SYNTHASE"/>
    <property type="match status" value="1"/>
</dbReference>